<feature type="domain" description="Putative DNA-binding" evidence="1">
    <location>
        <begin position="5"/>
        <end position="93"/>
    </location>
</feature>
<dbReference type="RefSeq" id="WP_035251691.1">
    <property type="nucleotide sequence ID" value="NZ_AQQY01000007.1"/>
</dbReference>
<dbReference type="Proteomes" id="UP000024836">
    <property type="component" value="Unassembled WGS sequence"/>
</dbReference>
<dbReference type="Pfam" id="PF09836">
    <property type="entry name" value="DUF2063"/>
    <property type="match status" value="1"/>
</dbReference>
<comment type="caution">
    <text evidence="2">The sequence shown here is derived from an EMBL/GenBank/DDBJ whole genome shotgun (WGS) entry which is preliminary data.</text>
</comment>
<evidence type="ECO:0000313" key="2">
    <source>
        <dbReference type="EMBL" id="KCV81583.1"/>
    </source>
</evidence>
<dbReference type="OrthoDB" id="4146344at2"/>
<accession>A0A058ZJ25</accession>
<organism evidence="2 3">
    <name type="scientific">Actibacterium atlanticum</name>
    <dbReference type="NCBI Taxonomy" id="1461693"/>
    <lineage>
        <taxon>Bacteria</taxon>
        <taxon>Pseudomonadati</taxon>
        <taxon>Pseudomonadota</taxon>
        <taxon>Alphaproteobacteria</taxon>
        <taxon>Rhodobacterales</taxon>
        <taxon>Roseobacteraceae</taxon>
        <taxon>Actibacterium</taxon>
    </lineage>
</organism>
<proteinExistence type="predicted"/>
<dbReference type="PATRIC" id="fig|1461693.3.peg.2380"/>
<sequence length="251" mass="26736">MSVGQTDFTAALLDPAREVPEGLTNPDGQPATKRFDVYRNNVASSLLDALRTGFPVLRKLLGDEFFDAMGGIYLRAHPPATPMLMFFGQEMPTCLAGFAPVAHLPYLPDVARLELALRDSYHAADATPADCSAMATMSADQLLALRLTLAPSLKVICSAHPVVGIWRANMIEGAPAPTAQPEDALIIRPEFDPVIERLPAGGAAFVLALMAGQTLGNAVEAAEAQFTNFNLTPVLQMLLHTGAITEVLNEG</sequence>
<evidence type="ECO:0000313" key="3">
    <source>
        <dbReference type="Proteomes" id="UP000024836"/>
    </source>
</evidence>
<dbReference type="InterPro" id="IPR018640">
    <property type="entry name" value="DUF2063"/>
</dbReference>
<gene>
    <name evidence="2" type="ORF">ATO10_11742</name>
</gene>
<evidence type="ECO:0000259" key="1">
    <source>
        <dbReference type="Pfam" id="PF09836"/>
    </source>
</evidence>
<dbReference type="InterPro" id="IPR044922">
    <property type="entry name" value="DUF2063_N_sf"/>
</dbReference>
<dbReference type="EMBL" id="AQQY01000007">
    <property type="protein sequence ID" value="KCV81583.1"/>
    <property type="molecule type" value="Genomic_DNA"/>
</dbReference>
<protein>
    <recommendedName>
        <fullName evidence="1">Putative DNA-binding domain-containing protein</fullName>
    </recommendedName>
</protein>
<keyword evidence="3" id="KW-1185">Reference proteome</keyword>
<dbReference type="eggNOG" id="COG3219">
    <property type="taxonomic scope" value="Bacteria"/>
</dbReference>
<dbReference type="AlphaFoldDB" id="A0A058ZJ25"/>
<name>A0A058ZJ25_9RHOB</name>
<dbReference type="STRING" id="1461693.ATO10_11742"/>
<reference evidence="2 3" key="1">
    <citation type="submission" date="2013-04" db="EMBL/GenBank/DDBJ databases">
        <title>Shimia sp. 22II-S11-Z10 Genome Sequencing.</title>
        <authorList>
            <person name="Lai Q."/>
            <person name="Li G."/>
            <person name="Shao Z."/>
        </authorList>
    </citation>
    <scope>NUCLEOTIDE SEQUENCE [LARGE SCALE GENOMIC DNA]</scope>
    <source>
        <strain evidence="3">22II-S11-Z10</strain>
    </source>
</reference>
<dbReference type="Gene3D" id="1.10.150.690">
    <property type="entry name" value="DUF2063"/>
    <property type="match status" value="1"/>
</dbReference>